<sequence length="132" mass="15345">MKIIVDTNLWISFLIGKRLSLLKKLLTNSDITVYVCDELIQEFKDVSQRGKIRKYIFEQDIWDTLKIMDAYCHFVSIKTKAQSPIRDAKDLYLLSLAETVHADYILTGDKDLLVLKAHLQTRILTYSEFSSL</sequence>
<evidence type="ECO:0000313" key="7">
    <source>
        <dbReference type="Proteomes" id="UP000325055"/>
    </source>
</evidence>
<gene>
    <name evidence="2" type="ORF">BcellWH2_04452</name>
    <name evidence="4" type="ORF">DWX97_22695</name>
    <name evidence="3" type="ORF">F2Y86_05605</name>
</gene>
<protein>
    <submittedName>
        <fullName evidence="3">Putative toxin-antitoxin system toxin component, PIN family</fullName>
    </submittedName>
</protein>
<evidence type="ECO:0000313" key="4">
    <source>
        <dbReference type="EMBL" id="RGS33164.1"/>
    </source>
</evidence>
<dbReference type="InterPro" id="IPR002716">
    <property type="entry name" value="PIN_dom"/>
</dbReference>
<evidence type="ECO:0000313" key="2">
    <source>
        <dbReference type="EMBL" id="ALJ61669.1"/>
    </source>
</evidence>
<dbReference type="EMBL" id="VVYW01000004">
    <property type="protein sequence ID" value="KAA5410173.1"/>
    <property type="molecule type" value="Genomic_DNA"/>
</dbReference>
<evidence type="ECO:0000313" key="3">
    <source>
        <dbReference type="EMBL" id="KAA5410173.1"/>
    </source>
</evidence>
<organism evidence="2 5">
    <name type="scientific">Bacteroides cellulosilyticus</name>
    <dbReference type="NCBI Taxonomy" id="246787"/>
    <lineage>
        <taxon>Bacteria</taxon>
        <taxon>Pseudomonadati</taxon>
        <taxon>Bacteroidota</taxon>
        <taxon>Bacteroidia</taxon>
        <taxon>Bacteroidales</taxon>
        <taxon>Bacteroidaceae</taxon>
        <taxon>Bacteroides</taxon>
    </lineage>
</organism>
<feature type="domain" description="PIN" evidence="1">
    <location>
        <begin position="1"/>
        <end position="114"/>
    </location>
</feature>
<dbReference type="PANTHER" id="PTHR34610">
    <property type="entry name" value="SSL7007 PROTEIN"/>
    <property type="match status" value="1"/>
</dbReference>
<evidence type="ECO:0000313" key="5">
    <source>
        <dbReference type="Proteomes" id="UP000061809"/>
    </source>
</evidence>
<dbReference type="KEGG" id="bcel:BcellWH2_04452"/>
<reference evidence="2 5" key="1">
    <citation type="journal article" date="2015" name="Science">
        <title>Genetic determinants of in vivo fitness and diet responsiveness in multiple human gut Bacteroides.</title>
        <authorList>
            <person name="Wu M."/>
            <person name="McNulty N.P."/>
            <person name="Rodionov D.A."/>
            <person name="Khoroshkin M.S."/>
            <person name="Griffin N.W."/>
            <person name="Cheng J."/>
            <person name="Latreille P."/>
            <person name="Kerstetter R.A."/>
            <person name="Terrapon N."/>
            <person name="Henrissat B."/>
            <person name="Osterman A.L."/>
            <person name="Gordon J.I."/>
        </authorList>
    </citation>
    <scope>NUCLEOTIDE SEQUENCE [LARGE SCALE GENOMIC DNA]</scope>
    <source>
        <strain evidence="2 5">WH2</strain>
    </source>
</reference>
<reference evidence="3 7" key="3">
    <citation type="journal article" date="2019" name="Nat. Med.">
        <title>A library of human gut bacterial isolates paired with longitudinal multiomics data enables mechanistic microbiome research.</title>
        <authorList>
            <person name="Poyet M."/>
            <person name="Groussin M."/>
            <person name="Gibbons S.M."/>
            <person name="Avila-Pacheco J."/>
            <person name="Jiang X."/>
            <person name="Kearney S.M."/>
            <person name="Perrotta A.R."/>
            <person name="Berdy B."/>
            <person name="Zhao S."/>
            <person name="Lieberman T.D."/>
            <person name="Swanson P.K."/>
            <person name="Smith M."/>
            <person name="Roesemann S."/>
            <person name="Alexander J.E."/>
            <person name="Rich S.A."/>
            <person name="Livny J."/>
            <person name="Vlamakis H."/>
            <person name="Clish C."/>
            <person name="Bullock K."/>
            <person name="Deik A."/>
            <person name="Scott J."/>
            <person name="Pierce K.A."/>
            <person name="Xavier R.J."/>
            <person name="Alm E.J."/>
        </authorList>
    </citation>
    <scope>NUCLEOTIDE SEQUENCE [LARGE SCALE GENOMIC DNA]</scope>
    <source>
        <strain evidence="3 7">BIOML-A7</strain>
    </source>
</reference>
<dbReference type="SMART" id="SM00670">
    <property type="entry name" value="PINc"/>
    <property type="match status" value="1"/>
</dbReference>
<evidence type="ECO:0000259" key="1">
    <source>
        <dbReference type="SMART" id="SM00670"/>
    </source>
</evidence>
<dbReference type="AlphaFoldDB" id="A0A0P0G4N9"/>
<evidence type="ECO:0000313" key="6">
    <source>
        <dbReference type="Proteomes" id="UP000283341"/>
    </source>
</evidence>
<dbReference type="Proteomes" id="UP000061809">
    <property type="component" value="Chromosome"/>
</dbReference>
<dbReference type="Proteomes" id="UP000325055">
    <property type="component" value="Unassembled WGS sequence"/>
</dbReference>
<dbReference type="Gene3D" id="3.40.50.1010">
    <property type="entry name" value="5'-nuclease"/>
    <property type="match status" value="1"/>
</dbReference>
<dbReference type="Pfam" id="PF13470">
    <property type="entry name" value="PIN_3"/>
    <property type="match status" value="1"/>
</dbReference>
<dbReference type="InterPro" id="IPR002850">
    <property type="entry name" value="PIN_toxin-like"/>
</dbReference>
<dbReference type="InterPro" id="IPR029060">
    <property type="entry name" value="PIN-like_dom_sf"/>
</dbReference>
<dbReference type="Proteomes" id="UP000283341">
    <property type="component" value="Unassembled WGS sequence"/>
</dbReference>
<proteinExistence type="predicted"/>
<accession>A0A0P0G4N9</accession>
<dbReference type="PATRIC" id="fig|246787.4.peg.4600"/>
<reference evidence="4 6" key="2">
    <citation type="submission" date="2018-08" db="EMBL/GenBank/DDBJ databases">
        <title>A genome reference for cultivated species of the human gut microbiota.</title>
        <authorList>
            <person name="Zou Y."/>
            <person name="Xue W."/>
            <person name="Luo G."/>
        </authorList>
    </citation>
    <scope>NUCLEOTIDE SEQUENCE [LARGE SCALE GENOMIC DNA]</scope>
    <source>
        <strain evidence="4 6">AF22-3AC</strain>
    </source>
</reference>
<dbReference type="RefSeq" id="WP_029428647.1">
    <property type="nucleotide sequence ID" value="NZ_CAXSKE010000012.1"/>
</dbReference>
<dbReference type="EMBL" id="QRVJ01000031">
    <property type="protein sequence ID" value="RGS33164.1"/>
    <property type="molecule type" value="Genomic_DNA"/>
</dbReference>
<name>A0A0P0G4N9_9BACE</name>
<dbReference type="NCBIfam" id="TIGR00305">
    <property type="entry name" value="putative toxin-antitoxin system toxin component, PIN family"/>
    <property type="match status" value="1"/>
</dbReference>
<dbReference type="SUPFAM" id="SSF88723">
    <property type="entry name" value="PIN domain-like"/>
    <property type="match status" value="1"/>
</dbReference>
<dbReference type="EMBL" id="CP012801">
    <property type="protein sequence ID" value="ALJ61669.1"/>
    <property type="molecule type" value="Genomic_DNA"/>
</dbReference>
<dbReference type="PANTHER" id="PTHR34610:SF3">
    <property type="entry name" value="SSL7007 PROTEIN"/>
    <property type="match status" value="1"/>
</dbReference>